<name>A0A0F5FLM6_9HYPH</name>
<feature type="signal peptide" evidence="2">
    <location>
        <begin position="1"/>
        <end position="17"/>
    </location>
</feature>
<feature type="chain" id="PRO_5002486737" evidence="2">
    <location>
        <begin position="18"/>
        <end position="145"/>
    </location>
</feature>
<feature type="compositionally biased region" description="Pro residues" evidence="1">
    <location>
        <begin position="131"/>
        <end position="145"/>
    </location>
</feature>
<evidence type="ECO:0000256" key="2">
    <source>
        <dbReference type="SAM" id="SignalP"/>
    </source>
</evidence>
<feature type="region of interest" description="Disordered" evidence="1">
    <location>
        <begin position="108"/>
        <end position="145"/>
    </location>
</feature>
<evidence type="ECO:0000313" key="3">
    <source>
        <dbReference type="EMBL" id="KKB09799.1"/>
    </source>
</evidence>
<feature type="compositionally biased region" description="Low complexity" evidence="1">
    <location>
        <begin position="115"/>
        <end position="130"/>
    </location>
</feature>
<dbReference type="EMBL" id="JZEY01000054">
    <property type="protein sequence ID" value="KKB09799.1"/>
    <property type="molecule type" value="Genomic_DNA"/>
</dbReference>
<dbReference type="AlphaFoldDB" id="A0A0F5FLM6"/>
<comment type="caution">
    <text evidence="3">The sequence shown here is derived from an EMBL/GenBank/DDBJ whole genome shotgun (WGS) entry which is preliminary data.</text>
</comment>
<proteinExistence type="predicted"/>
<evidence type="ECO:0000313" key="4">
    <source>
        <dbReference type="Proteomes" id="UP000033649"/>
    </source>
</evidence>
<sequence>MVLAIGLALGSAGGVAAAPVAGNADYVTLYDAAFSGCTVPAGSVAACEAALTAYSSRLVADNIEIEVANASFSALRIDVRAANAGNPEFQALIEALFEQLLPDSGAIAGPVTGTAPVGADPSSPGAGSPTAPTPGPGNPTPASPT</sequence>
<dbReference type="PATRIC" id="fig|429727.3.peg.1669"/>
<accession>A0A0F5FLM6</accession>
<reference evidence="3 4" key="1">
    <citation type="submission" date="2015-03" db="EMBL/GenBank/DDBJ databases">
        <authorList>
            <person name="Hassan Y."/>
            <person name="Lepp D."/>
            <person name="Li X.-Z."/>
            <person name="Zhou T."/>
        </authorList>
    </citation>
    <scope>NUCLEOTIDE SEQUENCE [LARGE SCALE GENOMIC DNA]</scope>
    <source>
        <strain evidence="3 4">IPL18</strain>
    </source>
</reference>
<organism evidence="3 4">
    <name type="scientific">Devosia chinhatensis</name>
    <dbReference type="NCBI Taxonomy" id="429727"/>
    <lineage>
        <taxon>Bacteria</taxon>
        <taxon>Pseudomonadati</taxon>
        <taxon>Pseudomonadota</taxon>
        <taxon>Alphaproteobacteria</taxon>
        <taxon>Hyphomicrobiales</taxon>
        <taxon>Devosiaceae</taxon>
        <taxon>Devosia</taxon>
    </lineage>
</organism>
<evidence type="ECO:0000256" key="1">
    <source>
        <dbReference type="SAM" id="MobiDB-lite"/>
    </source>
</evidence>
<keyword evidence="2" id="KW-0732">Signal</keyword>
<dbReference type="Proteomes" id="UP000033649">
    <property type="component" value="Unassembled WGS sequence"/>
</dbReference>
<keyword evidence="4" id="KW-1185">Reference proteome</keyword>
<gene>
    <name evidence="3" type="ORF">VE26_08070</name>
</gene>
<protein>
    <submittedName>
        <fullName evidence="3">Uncharacterized protein</fullName>
    </submittedName>
</protein>